<evidence type="ECO:0000313" key="2">
    <source>
        <dbReference type="EMBL" id="TBN56257.1"/>
    </source>
</evidence>
<feature type="signal peptide" evidence="1">
    <location>
        <begin position="1"/>
        <end position="22"/>
    </location>
</feature>
<accession>A0A4Q9GT36</accession>
<dbReference type="RefSeq" id="WP_130980367.1">
    <property type="nucleotide sequence ID" value="NZ_SISG01000001.1"/>
</dbReference>
<evidence type="ECO:0000256" key="1">
    <source>
        <dbReference type="SAM" id="SignalP"/>
    </source>
</evidence>
<proteinExistence type="predicted"/>
<name>A0A4Q9GT36_9MICO</name>
<evidence type="ECO:0008006" key="4">
    <source>
        <dbReference type="Google" id="ProtNLM"/>
    </source>
</evidence>
<dbReference type="AlphaFoldDB" id="A0A4Q9GT36"/>
<protein>
    <recommendedName>
        <fullName evidence="4">Alpha-galactosidase NEW3 domain-containing protein</fullName>
    </recommendedName>
</protein>
<keyword evidence="3" id="KW-1185">Reference proteome</keyword>
<dbReference type="EMBL" id="SISG01000001">
    <property type="protein sequence ID" value="TBN56257.1"/>
    <property type="molecule type" value="Genomic_DNA"/>
</dbReference>
<keyword evidence="1" id="KW-0732">Signal</keyword>
<sequence>MRRALVVILSLLVLAGCAPASAGLPDGVEVSVLQNRSDYASRTLEISIFNGEDAPLTLTRATFTSPRFAAPAEWSRGTELRAGATVNLRVTLPASVCAPQHDADPRVTVEFAIGSMRGTASVTPVDPLDRLATIAREDCLGQAVDDVAPIVAAPTLEWSRGAHEPASLDLVSSPTGAEGELEIVAVDRTVLLSVVDDAGEPIESVAVGVRVTSPTTVTLRFVPSRCDPHAVAEDKRGTFFPVRVRVAEIEGLVYVPVSDEVRVAIYRWIADYCDY</sequence>
<dbReference type="PROSITE" id="PS51257">
    <property type="entry name" value="PROKAR_LIPOPROTEIN"/>
    <property type="match status" value="1"/>
</dbReference>
<reference evidence="3" key="1">
    <citation type="submission" date="2019-02" db="EMBL/GenBank/DDBJ databases">
        <title>Glaciihabitans arcticus sp. nov., a psychrotolerant bacterium isolated from polar soil.</title>
        <authorList>
            <person name="Dahal R.H."/>
        </authorList>
    </citation>
    <scope>NUCLEOTIDE SEQUENCE [LARGE SCALE GENOMIC DNA]</scope>
    <source>
        <strain evidence="3">RP-3-7</strain>
    </source>
</reference>
<dbReference type="Proteomes" id="UP000294194">
    <property type="component" value="Unassembled WGS sequence"/>
</dbReference>
<gene>
    <name evidence="2" type="ORF">EYE40_01960</name>
</gene>
<organism evidence="2 3">
    <name type="scientific">Glaciihabitans arcticus</name>
    <dbReference type="NCBI Taxonomy" id="2668039"/>
    <lineage>
        <taxon>Bacteria</taxon>
        <taxon>Bacillati</taxon>
        <taxon>Actinomycetota</taxon>
        <taxon>Actinomycetes</taxon>
        <taxon>Micrococcales</taxon>
        <taxon>Microbacteriaceae</taxon>
        <taxon>Glaciihabitans</taxon>
    </lineage>
</organism>
<comment type="caution">
    <text evidence="2">The sequence shown here is derived from an EMBL/GenBank/DDBJ whole genome shotgun (WGS) entry which is preliminary data.</text>
</comment>
<evidence type="ECO:0000313" key="3">
    <source>
        <dbReference type="Proteomes" id="UP000294194"/>
    </source>
</evidence>
<feature type="chain" id="PRO_5038905729" description="Alpha-galactosidase NEW3 domain-containing protein" evidence="1">
    <location>
        <begin position="23"/>
        <end position="275"/>
    </location>
</feature>